<keyword evidence="6" id="KW-0539">Nucleus</keyword>
<evidence type="ECO:0000256" key="6">
    <source>
        <dbReference type="ARBA" id="ARBA00023242"/>
    </source>
</evidence>
<evidence type="ECO:0000256" key="5">
    <source>
        <dbReference type="ARBA" id="ARBA00023054"/>
    </source>
</evidence>
<evidence type="ECO:0000256" key="7">
    <source>
        <dbReference type="ARBA" id="ARBA00023328"/>
    </source>
</evidence>
<keyword evidence="5 8" id="KW-0175">Coiled coil</keyword>
<evidence type="ECO:0008006" key="11">
    <source>
        <dbReference type="Google" id="ProtNLM"/>
    </source>
</evidence>
<dbReference type="GO" id="GO:0000775">
    <property type="term" value="C:chromosome, centromeric region"/>
    <property type="evidence" value="ECO:0007669"/>
    <property type="project" value="UniProtKB-SubCell"/>
</dbReference>
<dbReference type="GO" id="GO:0005634">
    <property type="term" value="C:nucleus"/>
    <property type="evidence" value="ECO:0007669"/>
    <property type="project" value="UniProtKB-SubCell"/>
</dbReference>
<dbReference type="PANTHER" id="PTHR14401">
    <property type="entry name" value="CENTROMERE PROTEIN K"/>
    <property type="match status" value="1"/>
</dbReference>
<protein>
    <recommendedName>
        <fullName evidence="11">Centromere protein K</fullName>
    </recommendedName>
</protein>
<evidence type="ECO:0000256" key="4">
    <source>
        <dbReference type="ARBA" id="ARBA00022454"/>
    </source>
</evidence>
<name>A0AAW0PPA9_9GOBI</name>
<dbReference type="GO" id="GO:0000070">
    <property type="term" value="P:mitotic sister chromatid segregation"/>
    <property type="evidence" value="ECO:0007669"/>
    <property type="project" value="TreeGrafter"/>
</dbReference>
<evidence type="ECO:0000256" key="3">
    <source>
        <dbReference type="ARBA" id="ARBA00005795"/>
    </source>
</evidence>
<keyword evidence="7" id="KW-0137">Centromere</keyword>
<comment type="caution">
    <text evidence="9">The sequence shown here is derived from an EMBL/GenBank/DDBJ whole genome shotgun (WGS) entry which is preliminary data.</text>
</comment>
<sequence>MDLLWVSDPSVAFVTSSKLAAGILKERRVRFSSTKIEQNTAEMMNVAQTSELSETAQGVMLNQCEEQYGLLEKLQNEIILCEPDCNENQDQSVNRLMATEAELKQWSTMEPSLLSKNSEVLLLAGKEEIIKLCSQLELSVLCYEAKRDKLKEFKKLEQKWLEEKKQMLEAVSDHVQRLQMEREKLSENSLYKDTKDKIQKIKLYQERLMESLGDILEKHVPPPPQTETKKKMNSAQDVEVELISLNEILELLMNKVLTTPHDPYVDIDATFWPPYVEMLLRYGIAIRHQENNFKIRLETFC</sequence>
<proteinExistence type="inferred from homology"/>
<dbReference type="PANTHER" id="PTHR14401:SF6">
    <property type="entry name" value="CENTROMERE PROTEIN K"/>
    <property type="match status" value="1"/>
</dbReference>
<comment type="similarity">
    <text evidence="3">Belongs to the CENP-K/MCM22 family.</text>
</comment>
<gene>
    <name evidence="9" type="ORF">WMY93_006666</name>
</gene>
<dbReference type="EMBL" id="JBBPFD010000004">
    <property type="protein sequence ID" value="KAK7930271.1"/>
    <property type="molecule type" value="Genomic_DNA"/>
</dbReference>
<keyword evidence="4" id="KW-0158">Chromosome</keyword>
<dbReference type="InterPro" id="IPR020993">
    <property type="entry name" value="Centromere_CenpK"/>
</dbReference>
<accession>A0AAW0PPA9</accession>
<dbReference type="Pfam" id="PF11802">
    <property type="entry name" value="CENP-K"/>
    <property type="match status" value="1"/>
</dbReference>
<keyword evidence="10" id="KW-1185">Reference proteome</keyword>
<feature type="coiled-coil region" evidence="8">
    <location>
        <begin position="161"/>
        <end position="188"/>
    </location>
</feature>
<evidence type="ECO:0000313" key="10">
    <source>
        <dbReference type="Proteomes" id="UP001460270"/>
    </source>
</evidence>
<comment type="subcellular location">
    <subcellularLocation>
        <location evidence="2">Chromosome</location>
        <location evidence="2">Centromere</location>
    </subcellularLocation>
    <subcellularLocation>
        <location evidence="1">Nucleus</location>
    </subcellularLocation>
</comment>
<dbReference type="AlphaFoldDB" id="A0AAW0PPA9"/>
<organism evidence="9 10">
    <name type="scientific">Mugilogobius chulae</name>
    <name type="common">yellowstripe goby</name>
    <dbReference type="NCBI Taxonomy" id="88201"/>
    <lineage>
        <taxon>Eukaryota</taxon>
        <taxon>Metazoa</taxon>
        <taxon>Chordata</taxon>
        <taxon>Craniata</taxon>
        <taxon>Vertebrata</taxon>
        <taxon>Euteleostomi</taxon>
        <taxon>Actinopterygii</taxon>
        <taxon>Neopterygii</taxon>
        <taxon>Teleostei</taxon>
        <taxon>Neoteleostei</taxon>
        <taxon>Acanthomorphata</taxon>
        <taxon>Gobiaria</taxon>
        <taxon>Gobiiformes</taxon>
        <taxon>Gobioidei</taxon>
        <taxon>Gobiidae</taxon>
        <taxon>Gobionellinae</taxon>
        <taxon>Mugilogobius</taxon>
    </lineage>
</organism>
<dbReference type="GO" id="GO:0051382">
    <property type="term" value="P:kinetochore assembly"/>
    <property type="evidence" value="ECO:0007669"/>
    <property type="project" value="InterPro"/>
</dbReference>
<dbReference type="Proteomes" id="UP001460270">
    <property type="component" value="Unassembled WGS sequence"/>
</dbReference>
<evidence type="ECO:0000256" key="8">
    <source>
        <dbReference type="SAM" id="Coils"/>
    </source>
</evidence>
<evidence type="ECO:0000256" key="1">
    <source>
        <dbReference type="ARBA" id="ARBA00004123"/>
    </source>
</evidence>
<evidence type="ECO:0000313" key="9">
    <source>
        <dbReference type="EMBL" id="KAK7930271.1"/>
    </source>
</evidence>
<reference evidence="10" key="1">
    <citation type="submission" date="2024-04" db="EMBL/GenBank/DDBJ databases">
        <title>Salinicola lusitanus LLJ914,a marine bacterium isolated from the Okinawa Trough.</title>
        <authorList>
            <person name="Li J."/>
        </authorList>
    </citation>
    <scope>NUCLEOTIDE SEQUENCE [LARGE SCALE GENOMIC DNA]</scope>
</reference>
<evidence type="ECO:0000256" key="2">
    <source>
        <dbReference type="ARBA" id="ARBA00004584"/>
    </source>
</evidence>